<accession>A0A178W0W5</accession>
<name>A0A178W0W5_ARATH</name>
<organism evidence="5 6">
    <name type="scientific">Arabidopsis thaliana</name>
    <name type="common">Mouse-ear cress</name>
    <dbReference type="NCBI Taxonomy" id="3702"/>
    <lineage>
        <taxon>Eukaryota</taxon>
        <taxon>Viridiplantae</taxon>
        <taxon>Streptophyta</taxon>
        <taxon>Embryophyta</taxon>
        <taxon>Tracheophyta</taxon>
        <taxon>Spermatophyta</taxon>
        <taxon>Magnoliopsida</taxon>
        <taxon>eudicotyledons</taxon>
        <taxon>Gunneridae</taxon>
        <taxon>Pentapetalae</taxon>
        <taxon>rosids</taxon>
        <taxon>malvids</taxon>
        <taxon>Brassicales</taxon>
        <taxon>Brassicaceae</taxon>
        <taxon>Camelineae</taxon>
        <taxon>Arabidopsis</taxon>
    </lineage>
</organism>
<dbReference type="PANTHER" id="PTHR47926:SF383">
    <property type="entry name" value="DYW DOMAIN-CONTAINING PROTEIN"/>
    <property type="match status" value="1"/>
</dbReference>
<feature type="repeat" description="PPR" evidence="3">
    <location>
        <begin position="561"/>
        <end position="595"/>
    </location>
</feature>
<reference evidence="6" key="1">
    <citation type="journal article" date="2016" name="Proc. Natl. Acad. Sci. U.S.A.">
        <title>Chromosome-level assembly of Arabidopsis thaliana Ler reveals the extent of translocation and inversion polymorphisms.</title>
        <authorList>
            <person name="Zapata L."/>
            <person name="Ding J."/>
            <person name="Willing E.M."/>
            <person name="Hartwig B."/>
            <person name="Bezdan D."/>
            <person name="Jiao W.B."/>
            <person name="Patel V."/>
            <person name="Velikkakam James G."/>
            <person name="Koornneef M."/>
            <person name="Ossowski S."/>
            <person name="Schneeberger K."/>
        </authorList>
    </citation>
    <scope>NUCLEOTIDE SEQUENCE [LARGE SCALE GENOMIC DNA]</scope>
    <source>
        <strain evidence="6">cv. Landsberg erecta</strain>
    </source>
</reference>
<dbReference type="Pfam" id="PF20431">
    <property type="entry name" value="E_motif"/>
    <property type="match status" value="1"/>
</dbReference>
<dbReference type="Gene3D" id="1.25.40.10">
    <property type="entry name" value="Tetratricopeptide repeat domain"/>
    <property type="match status" value="6"/>
</dbReference>
<dbReference type="FunFam" id="1.25.40.10:FF:002417">
    <property type="entry name" value="Pentatricopeptide repeat-containing protein At1g18485"/>
    <property type="match status" value="1"/>
</dbReference>
<proteinExistence type="inferred from homology"/>
<dbReference type="Proteomes" id="UP000078284">
    <property type="component" value="Chromosome 1"/>
</dbReference>
<evidence type="ECO:0000259" key="4">
    <source>
        <dbReference type="Pfam" id="PF14432"/>
    </source>
</evidence>
<dbReference type="InterPro" id="IPR046960">
    <property type="entry name" value="PPR_At4g14850-like_plant"/>
</dbReference>
<dbReference type="NCBIfam" id="TIGR00756">
    <property type="entry name" value="PPR"/>
    <property type="match status" value="6"/>
</dbReference>
<dbReference type="InterPro" id="IPR011990">
    <property type="entry name" value="TPR-like_helical_dom_sf"/>
</dbReference>
<dbReference type="SUPFAM" id="SSF48452">
    <property type="entry name" value="TPR-like"/>
    <property type="match status" value="1"/>
</dbReference>
<feature type="domain" description="DYW" evidence="4">
    <location>
        <begin position="878"/>
        <end position="970"/>
    </location>
</feature>
<feature type="repeat" description="PPR" evidence="3">
    <location>
        <begin position="460"/>
        <end position="494"/>
    </location>
</feature>
<dbReference type="AlphaFoldDB" id="A0A178W0W5"/>
<evidence type="ECO:0000256" key="1">
    <source>
        <dbReference type="ARBA" id="ARBA00006643"/>
    </source>
</evidence>
<dbReference type="GO" id="GO:0008270">
    <property type="term" value="F:zinc ion binding"/>
    <property type="evidence" value="ECO:0007669"/>
    <property type="project" value="InterPro"/>
</dbReference>
<dbReference type="Pfam" id="PF14432">
    <property type="entry name" value="DYW_deaminase"/>
    <property type="match status" value="1"/>
</dbReference>
<comment type="similarity">
    <text evidence="1">Belongs to the PPR family. PCMP-H subfamily.</text>
</comment>
<dbReference type="FunFam" id="1.25.40.10:FF:000285">
    <property type="entry name" value="Pentatricopeptide repeat-containing protein, chloroplastic"/>
    <property type="match status" value="1"/>
</dbReference>
<gene>
    <name evidence="5" type="ordered locus">AXX17_At1g19390</name>
</gene>
<dbReference type="Pfam" id="PF01535">
    <property type="entry name" value="PPR"/>
    <property type="match status" value="6"/>
</dbReference>
<sequence>MASVLLPLPQVFVLFDYRRSRKESSFPRAVYNSNSISSNSTNANHFLRRISNFCETGDLDKSFRTVQEFVGDDESSSDAFLLVREALGLLLQASGKRKDIEMGRKIHQLVSGSTRLRNDDVLCTRIITMYAMCGSPDDSRFVFDALRSKNLFQWNAVISSYSRNELYDEVLETFIEMISTTDLLPDHFTYPCVIKACAGMSDVGIGLAVHGLVVKTGLVEDVFVGNALVSFYGTHGFVTDALQLFDIMPERNLVSWNSMIRVFSDNGFSEESFLLLGEMMEENGDGAFMPDVATLVTVLPVCAREREIGLGKGVHGWAVKLRLDKELVLNNALMDMYSKCGCITNAQMIFKMNNNKNVVSWNTMVGGFSAEGDTHGTFDVLRQMLAGGEDVKADEITILNAVPVCFHESFLPSLKELHCYSLKQEFVYNELVANAFVASYAKCGSLSYAQRVFHGIRSKTVNSWNALIGGHAQSNDPRLSLDAHLQMKISGLLPDSFTVCSLLSACSKLKSLRLGKEVHGFIIRNWLERDLFVYLSVLSLYIHCGELCTVQALFDAMEDKSLVSWNTVITGYLQNGFPDRALGVFRQMVLYGIQLRGISMMLVFGACSLLPSLRLGREAHAYALKHLLEDDAFIACSLIDMYAKNGSITQSSKVFNGLKEKSTASWNAMIMGYGIHGLAKEAIKLFEEMQRTGHNPDDLTFLGVLTACNHSGLIHEGLRYLDQMKSSFGLKPNLKHYACVIDMLGRAGQLDKALRVVAEEMTEEADVGIWKSLLSSCRIHQNLEMGEKVAAKLFELEPEKPENYVLLSNLYAGLGKWEDVRKVRQRMNEMSLRKDAGCSWIELNGKVFSFVVGERFLDGFEEIKSLWSILEMKISKMGYRPDTMSVQHDLSEEEKIEQLRGHSEKLALTYGLIKTSEGTTIRVYKNLRICVDCHNAAKLISKVMEREIVVRDNKRFHHFKNGVCSCGDYW</sequence>
<comment type="caution">
    <text evidence="5">The sequence shown here is derived from an EMBL/GenBank/DDBJ whole genome shotgun (WGS) entry which is preliminary data.</text>
</comment>
<dbReference type="PANTHER" id="PTHR47926">
    <property type="entry name" value="PENTATRICOPEPTIDE REPEAT-CONTAINING PROTEIN"/>
    <property type="match status" value="1"/>
</dbReference>
<evidence type="ECO:0000256" key="2">
    <source>
        <dbReference type="ARBA" id="ARBA00022737"/>
    </source>
</evidence>
<dbReference type="GO" id="GO:0009451">
    <property type="term" value="P:RNA modification"/>
    <property type="evidence" value="ECO:0007669"/>
    <property type="project" value="InterPro"/>
</dbReference>
<dbReference type="ExpressionAtlas" id="A0A178W0W5">
    <property type="expression patterns" value="baseline and differential"/>
</dbReference>
<feature type="repeat" description="PPR" evidence="3">
    <location>
        <begin position="150"/>
        <end position="185"/>
    </location>
</feature>
<dbReference type="GO" id="GO:0003729">
    <property type="term" value="F:mRNA binding"/>
    <property type="evidence" value="ECO:0007669"/>
    <property type="project" value="UniProtKB-ARBA"/>
</dbReference>
<protein>
    <recommendedName>
        <fullName evidence="4">DYW domain-containing protein</fullName>
    </recommendedName>
</protein>
<evidence type="ECO:0000313" key="5">
    <source>
        <dbReference type="EMBL" id="OAP12147.1"/>
    </source>
</evidence>
<dbReference type="FunFam" id="1.25.40.10:FF:000690">
    <property type="entry name" value="Pentatricopeptide repeat-containing protein"/>
    <property type="match status" value="1"/>
</dbReference>
<dbReference type="Pfam" id="PF13041">
    <property type="entry name" value="PPR_2"/>
    <property type="match status" value="1"/>
</dbReference>
<feature type="repeat" description="PPR" evidence="3">
    <location>
        <begin position="733"/>
        <end position="764"/>
    </location>
</feature>
<dbReference type="InterPro" id="IPR046848">
    <property type="entry name" value="E_motif"/>
</dbReference>
<evidence type="ECO:0000256" key="3">
    <source>
        <dbReference type="PROSITE-ProRule" id="PRU00708"/>
    </source>
</evidence>
<keyword evidence="2" id="KW-0677">Repeat</keyword>
<dbReference type="FunFam" id="1.25.40.10:FF:000351">
    <property type="entry name" value="Pentatricopeptide repeat-containing protein"/>
    <property type="match status" value="1"/>
</dbReference>
<feature type="repeat" description="PPR" evidence="3">
    <location>
        <begin position="662"/>
        <end position="696"/>
    </location>
</feature>
<dbReference type="FunFam" id="1.25.40.10:FF:000987">
    <property type="entry name" value="Pentatricopeptide repeat-containing protein At3g14330"/>
    <property type="match status" value="1"/>
</dbReference>
<dbReference type="PROSITE" id="PS51375">
    <property type="entry name" value="PPR"/>
    <property type="match status" value="7"/>
</dbReference>
<dbReference type="InterPro" id="IPR002885">
    <property type="entry name" value="PPR_rpt"/>
</dbReference>
<dbReference type="InterPro" id="IPR032867">
    <property type="entry name" value="DYW_dom"/>
</dbReference>
<feature type="repeat" description="PPR" evidence="3">
    <location>
        <begin position="357"/>
        <end position="391"/>
    </location>
</feature>
<feature type="repeat" description="PPR" evidence="3">
    <location>
        <begin position="252"/>
        <end position="282"/>
    </location>
</feature>
<dbReference type="EMBL" id="LUHQ01000001">
    <property type="protein sequence ID" value="OAP12147.1"/>
    <property type="molecule type" value="Genomic_DNA"/>
</dbReference>
<dbReference type="FunFam" id="1.25.40.10:FF:000361">
    <property type="entry name" value="Pentatricopeptide repeat-containing protein chloroplastic"/>
    <property type="match status" value="1"/>
</dbReference>
<evidence type="ECO:0000313" key="6">
    <source>
        <dbReference type="Proteomes" id="UP000078284"/>
    </source>
</evidence>